<organism evidence="2 3">
    <name type="scientific">Perkinsus olseni</name>
    <name type="common">Perkinsus atlanticus</name>
    <dbReference type="NCBI Taxonomy" id="32597"/>
    <lineage>
        <taxon>Eukaryota</taxon>
        <taxon>Sar</taxon>
        <taxon>Alveolata</taxon>
        <taxon>Perkinsozoa</taxon>
        <taxon>Perkinsea</taxon>
        <taxon>Perkinsida</taxon>
        <taxon>Perkinsidae</taxon>
        <taxon>Perkinsus</taxon>
    </lineage>
</organism>
<accession>A0A7J6QGP5</accession>
<dbReference type="AlphaFoldDB" id="A0A7J6QGP5"/>
<sequence length="130" mass="13598">MIRLLLVLGIIEGLAEAMPPNRGSTNATSGIGANVALTSNVALNSTDFCQSLCGPPQRSICGNKGSYCKPYGPPADGVGVCQGLYHLPNQSLCYFGPMTNSSECPEDHPVFCKRAAPTTPQPTTTPFPTP</sequence>
<evidence type="ECO:0000313" key="2">
    <source>
        <dbReference type="EMBL" id="KAF4706846.1"/>
    </source>
</evidence>
<reference evidence="2 3" key="1">
    <citation type="submission" date="2020-04" db="EMBL/GenBank/DDBJ databases">
        <title>Perkinsus olseni comparative genomics.</title>
        <authorList>
            <person name="Bogema D.R."/>
        </authorList>
    </citation>
    <scope>NUCLEOTIDE SEQUENCE [LARGE SCALE GENOMIC DNA]</scope>
    <source>
        <strain evidence="2">ATCC PRA-205</strain>
    </source>
</reference>
<dbReference type="EMBL" id="JABANM010030099">
    <property type="protein sequence ID" value="KAF4706846.1"/>
    <property type="molecule type" value="Genomic_DNA"/>
</dbReference>
<dbReference type="Proteomes" id="UP000574390">
    <property type="component" value="Unassembled WGS sequence"/>
</dbReference>
<proteinExistence type="predicted"/>
<feature type="signal peptide" evidence="1">
    <location>
        <begin position="1"/>
        <end position="17"/>
    </location>
</feature>
<evidence type="ECO:0000313" key="3">
    <source>
        <dbReference type="Proteomes" id="UP000574390"/>
    </source>
</evidence>
<feature type="non-terminal residue" evidence="2">
    <location>
        <position position="130"/>
    </location>
</feature>
<gene>
    <name evidence="2" type="ORF">FOZ62_009631</name>
</gene>
<evidence type="ECO:0000256" key="1">
    <source>
        <dbReference type="SAM" id="SignalP"/>
    </source>
</evidence>
<comment type="caution">
    <text evidence="2">The sequence shown here is derived from an EMBL/GenBank/DDBJ whole genome shotgun (WGS) entry which is preliminary data.</text>
</comment>
<protein>
    <submittedName>
        <fullName evidence="2">Uncharacterized protein</fullName>
    </submittedName>
</protein>
<feature type="chain" id="PRO_5029625541" evidence="1">
    <location>
        <begin position="18"/>
        <end position="130"/>
    </location>
</feature>
<name>A0A7J6QGP5_PEROL</name>
<keyword evidence="1" id="KW-0732">Signal</keyword>